<evidence type="ECO:0000256" key="2">
    <source>
        <dbReference type="ARBA" id="ARBA00023034"/>
    </source>
</evidence>
<dbReference type="Proteomes" id="UP000320209">
    <property type="component" value="Unassembled WGS sequence"/>
</dbReference>
<gene>
    <name evidence="5" type="ORF">FB381_3946</name>
</gene>
<name>A0A543ABP5_9ACTN</name>
<dbReference type="Gene3D" id="1.10.3630.10">
    <property type="entry name" value="yeast vps74-n-term truncation variant domain like"/>
    <property type="match status" value="1"/>
</dbReference>
<keyword evidence="3" id="KW-0446">Lipid-binding</keyword>
<comment type="caution">
    <text evidence="5">The sequence shown here is derived from an EMBL/GenBank/DDBJ whole genome shotgun (WGS) entry which is preliminary data.</text>
</comment>
<dbReference type="OrthoDB" id="4962633at2"/>
<reference evidence="5 6" key="1">
    <citation type="submission" date="2019-06" db="EMBL/GenBank/DDBJ databases">
        <title>Sequencing the genomes of 1000 actinobacteria strains.</title>
        <authorList>
            <person name="Klenk H.-P."/>
        </authorList>
    </citation>
    <scope>NUCLEOTIDE SEQUENCE [LARGE SCALE GENOMIC DNA]</scope>
    <source>
        <strain evidence="5 6">DSM 25218</strain>
    </source>
</reference>
<evidence type="ECO:0000256" key="1">
    <source>
        <dbReference type="ARBA" id="ARBA00004255"/>
    </source>
</evidence>
<sequence length="223" mass="23188">MLIAEDLLLLVLDDEKGTLSSSWVQQALGGAILTELVMAGSAQVVPKSGLTAAKAAAVPGRRPDEPILAAAYDSLAAKPLTAKNAVNNLGKGLHESLAARLCDRNILRRRDDRILGIFPRTTWPAADSTHENGVRAQLVSVLIHGATPDARTGPLVALLSSINFAHKVVDTRPVGAGAVKARAKEIAKGDWAAKGVKDAMDEVTAVMTAVMVSTTAATSVATT</sequence>
<dbReference type="EMBL" id="VFOV01000001">
    <property type="protein sequence ID" value="TQL70022.1"/>
    <property type="molecule type" value="Genomic_DNA"/>
</dbReference>
<evidence type="ECO:0000256" key="3">
    <source>
        <dbReference type="ARBA" id="ARBA00023121"/>
    </source>
</evidence>
<dbReference type="GO" id="GO:0005737">
    <property type="term" value="C:cytoplasm"/>
    <property type="evidence" value="ECO:0007669"/>
    <property type="project" value="UniProtKB-ARBA"/>
</dbReference>
<proteinExistence type="predicted"/>
<organism evidence="5 6">
    <name type="scientific">Nocardioides albertanoniae</name>
    <dbReference type="NCBI Taxonomy" id="1175486"/>
    <lineage>
        <taxon>Bacteria</taxon>
        <taxon>Bacillati</taxon>
        <taxon>Actinomycetota</taxon>
        <taxon>Actinomycetes</taxon>
        <taxon>Propionibacteriales</taxon>
        <taxon>Nocardioidaceae</taxon>
        <taxon>Nocardioides</taxon>
    </lineage>
</organism>
<dbReference type="GO" id="GO:0012505">
    <property type="term" value="C:endomembrane system"/>
    <property type="evidence" value="ECO:0007669"/>
    <property type="project" value="UniProtKB-ARBA"/>
</dbReference>
<protein>
    <submittedName>
        <fullName evidence="5">Golgi phosphoprotein 3 GPP34</fullName>
    </submittedName>
</protein>
<dbReference type="RefSeq" id="WP_141781834.1">
    <property type="nucleotide sequence ID" value="NZ_VFOV01000001.1"/>
</dbReference>
<dbReference type="GO" id="GO:0070273">
    <property type="term" value="F:phosphatidylinositol-4-phosphate binding"/>
    <property type="evidence" value="ECO:0007669"/>
    <property type="project" value="InterPro"/>
</dbReference>
<dbReference type="Pfam" id="PF05719">
    <property type="entry name" value="GPP34"/>
    <property type="match status" value="1"/>
</dbReference>
<dbReference type="InterPro" id="IPR008628">
    <property type="entry name" value="GPP34-like"/>
</dbReference>
<keyword evidence="6" id="KW-1185">Reference proteome</keyword>
<keyword evidence="2" id="KW-0333">Golgi apparatus</keyword>
<keyword evidence="4" id="KW-0472">Membrane</keyword>
<accession>A0A543ABP5</accession>
<dbReference type="InterPro" id="IPR038261">
    <property type="entry name" value="GPP34-like_sf"/>
</dbReference>
<comment type="subcellular location">
    <subcellularLocation>
        <location evidence="1">Golgi apparatus membrane</location>
        <topology evidence="1">Peripheral membrane protein</topology>
        <orientation evidence="1">Cytoplasmic side</orientation>
    </subcellularLocation>
</comment>
<evidence type="ECO:0000313" key="6">
    <source>
        <dbReference type="Proteomes" id="UP000320209"/>
    </source>
</evidence>
<evidence type="ECO:0000256" key="4">
    <source>
        <dbReference type="ARBA" id="ARBA00023136"/>
    </source>
</evidence>
<dbReference type="AlphaFoldDB" id="A0A543ABP5"/>
<evidence type="ECO:0000313" key="5">
    <source>
        <dbReference type="EMBL" id="TQL70022.1"/>
    </source>
</evidence>